<keyword evidence="2" id="KW-1185">Reference proteome</keyword>
<accession>A0ABU3NL84</accession>
<evidence type="ECO:0000313" key="1">
    <source>
        <dbReference type="EMBL" id="MDT8897608.1"/>
    </source>
</evidence>
<sequence>MSVLIPILKLNLSCVQAASWVIECLTQVNLSVTQTFNVQWLPNEDAPQAEDAGKEADVGHRVIIFLVRRGSAWATLLLYGEDTQTWIAISKPPTAQEDAGLAALIQSILQSEARVHNDLQALSSI</sequence>
<dbReference type="EMBL" id="JAUHMF010000001">
    <property type="protein sequence ID" value="MDT8897608.1"/>
    <property type="molecule type" value="Genomic_DNA"/>
</dbReference>
<protein>
    <submittedName>
        <fullName evidence="1">Uncharacterized protein</fullName>
    </submittedName>
</protein>
<comment type="caution">
    <text evidence="1">The sequence shown here is derived from an EMBL/GenBank/DDBJ whole genome shotgun (WGS) entry which is preliminary data.</text>
</comment>
<gene>
    <name evidence="1" type="ORF">QYE77_04960</name>
</gene>
<evidence type="ECO:0000313" key="2">
    <source>
        <dbReference type="Proteomes" id="UP001254165"/>
    </source>
</evidence>
<dbReference type="RefSeq" id="WP_315624271.1">
    <property type="nucleotide sequence ID" value="NZ_JAUHMF010000001.1"/>
</dbReference>
<name>A0ABU3NL84_9CHLR</name>
<organism evidence="1 2">
    <name type="scientific">Thermanaerothrix solaris</name>
    <dbReference type="NCBI Taxonomy" id="3058434"/>
    <lineage>
        <taxon>Bacteria</taxon>
        <taxon>Bacillati</taxon>
        <taxon>Chloroflexota</taxon>
        <taxon>Anaerolineae</taxon>
        <taxon>Anaerolineales</taxon>
        <taxon>Anaerolineaceae</taxon>
        <taxon>Thermanaerothrix</taxon>
    </lineage>
</organism>
<dbReference type="Proteomes" id="UP001254165">
    <property type="component" value="Unassembled WGS sequence"/>
</dbReference>
<reference evidence="1 2" key="1">
    <citation type="submission" date="2023-07" db="EMBL/GenBank/DDBJ databases">
        <title>Novel species of Thermanaerothrix with wide hydrolytic capabilities.</title>
        <authorList>
            <person name="Zayulina K.S."/>
            <person name="Podosokorskaya O.A."/>
            <person name="Elcheninov A.G."/>
        </authorList>
    </citation>
    <scope>NUCLEOTIDE SEQUENCE [LARGE SCALE GENOMIC DNA]</scope>
    <source>
        <strain evidence="1 2">4228-RoL</strain>
    </source>
</reference>
<proteinExistence type="predicted"/>